<dbReference type="EMBL" id="KZ857391">
    <property type="protein sequence ID" value="RDX52136.1"/>
    <property type="molecule type" value="Genomic_DNA"/>
</dbReference>
<evidence type="ECO:0000313" key="1">
    <source>
        <dbReference type="EMBL" id="RDX52136.1"/>
    </source>
</evidence>
<keyword evidence="2" id="KW-1185">Reference proteome</keyword>
<reference evidence="1 2" key="1">
    <citation type="journal article" date="2018" name="Biotechnol. Biofuels">
        <title>Integrative visual omics of the white-rot fungus Polyporus brumalis exposes the biotechnological potential of its oxidative enzymes for delignifying raw plant biomass.</title>
        <authorList>
            <person name="Miyauchi S."/>
            <person name="Rancon A."/>
            <person name="Drula E."/>
            <person name="Hage H."/>
            <person name="Chaduli D."/>
            <person name="Favel A."/>
            <person name="Grisel S."/>
            <person name="Henrissat B."/>
            <person name="Herpoel-Gimbert I."/>
            <person name="Ruiz-Duenas F.J."/>
            <person name="Chevret D."/>
            <person name="Hainaut M."/>
            <person name="Lin J."/>
            <person name="Wang M."/>
            <person name="Pangilinan J."/>
            <person name="Lipzen A."/>
            <person name="Lesage-Meessen L."/>
            <person name="Navarro D."/>
            <person name="Riley R."/>
            <person name="Grigoriev I.V."/>
            <person name="Zhou S."/>
            <person name="Raouche S."/>
            <person name="Rosso M.N."/>
        </authorList>
    </citation>
    <scope>NUCLEOTIDE SEQUENCE [LARGE SCALE GENOMIC DNA]</scope>
    <source>
        <strain evidence="1 2">BRFM 1820</strain>
    </source>
</reference>
<protein>
    <submittedName>
        <fullName evidence="1">Uncharacterized protein</fullName>
    </submittedName>
</protein>
<dbReference type="Proteomes" id="UP000256964">
    <property type="component" value="Unassembled WGS sequence"/>
</dbReference>
<dbReference type="AlphaFoldDB" id="A0A371DI02"/>
<organism evidence="1 2">
    <name type="scientific">Lentinus brumalis</name>
    <dbReference type="NCBI Taxonomy" id="2498619"/>
    <lineage>
        <taxon>Eukaryota</taxon>
        <taxon>Fungi</taxon>
        <taxon>Dikarya</taxon>
        <taxon>Basidiomycota</taxon>
        <taxon>Agaricomycotina</taxon>
        <taxon>Agaricomycetes</taxon>
        <taxon>Polyporales</taxon>
        <taxon>Polyporaceae</taxon>
        <taxon>Lentinus</taxon>
    </lineage>
</organism>
<gene>
    <name evidence="1" type="ORF">OH76DRAFT_1400474</name>
</gene>
<accession>A0A371DI02</accession>
<sequence length="75" mass="8137">MLITYPLQDIANAAVLVCLHIIHTSGVLGMFVATGELDGRHGGDDEEKIYKSEPGDAAQRCQISVERSLAQEQEP</sequence>
<proteinExistence type="predicted"/>
<evidence type="ECO:0000313" key="2">
    <source>
        <dbReference type="Proteomes" id="UP000256964"/>
    </source>
</evidence>
<name>A0A371DI02_9APHY</name>